<evidence type="ECO:0000313" key="4">
    <source>
        <dbReference type="Proteomes" id="UP000324974"/>
    </source>
</evidence>
<name>A0A5C1AHU1_9BACT</name>
<protein>
    <submittedName>
        <fullName evidence="3">Uncharacterized protein</fullName>
    </submittedName>
</protein>
<dbReference type="KEGG" id="lrs:PX52LOC_04205"/>
<proteinExistence type="predicted"/>
<reference evidence="4" key="1">
    <citation type="submission" date="2019-08" db="EMBL/GenBank/DDBJ databases">
        <title>Limnoglobus roseus gen. nov., sp. nov., a novel freshwater planctomycete with a giant genome from the family Gemmataceae.</title>
        <authorList>
            <person name="Kulichevskaya I.S."/>
            <person name="Naumoff D.G."/>
            <person name="Miroshnikov K."/>
            <person name="Ivanova A."/>
            <person name="Philippov D.A."/>
            <person name="Hakobyan A."/>
            <person name="Rijpstra I.C."/>
            <person name="Sinninghe Damste J.S."/>
            <person name="Liesack W."/>
            <person name="Dedysh S.N."/>
        </authorList>
    </citation>
    <scope>NUCLEOTIDE SEQUENCE [LARGE SCALE GENOMIC DNA]</scope>
    <source>
        <strain evidence="4">PX52</strain>
    </source>
</reference>
<feature type="region of interest" description="Disordered" evidence="1">
    <location>
        <begin position="150"/>
        <end position="173"/>
    </location>
</feature>
<accession>A0A5C1AHU1</accession>
<organism evidence="3 4">
    <name type="scientific">Limnoglobus roseus</name>
    <dbReference type="NCBI Taxonomy" id="2598579"/>
    <lineage>
        <taxon>Bacteria</taxon>
        <taxon>Pseudomonadati</taxon>
        <taxon>Planctomycetota</taxon>
        <taxon>Planctomycetia</taxon>
        <taxon>Gemmatales</taxon>
        <taxon>Gemmataceae</taxon>
        <taxon>Limnoglobus</taxon>
    </lineage>
</organism>
<keyword evidence="4" id="KW-1185">Reference proteome</keyword>
<feature type="signal peptide" evidence="2">
    <location>
        <begin position="1"/>
        <end position="25"/>
    </location>
</feature>
<feature type="chain" id="PRO_5022839161" evidence="2">
    <location>
        <begin position="26"/>
        <end position="173"/>
    </location>
</feature>
<evidence type="ECO:0000256" key="2">
    <source>
        <dbReference type="SAM" id="SignalP"/>
    </source>
</evidence>
<sequence>MHIHTRYAVAFAGLMLASTLSPLSAQPQVPGGAGAGRPSFSPYLNLAGRGNNPGINYFGIVRPEQKLFQQTSQLQQQLSLTNQAVTNNTNSLNDNLFTGRGATFGFYSHYYYNSPTGGGGAGGGGSGFRTSGAGSSTGPNYNNAGAASVFRPGGMSNNIGQAPRPAFNGNPRR</sequence>
<keyword evidence="2" id="KW-0732">Signal</keyword>
<dbReference type="AlphaFoldDB" id="A0A5C1AHU1"/>
<dbReference type="Proteomes" id="UP000324974">
    <property type="component" value="Chromosome"/>
</dbReference>
<dbReference type="EMBL" id="CP042425">
    <property type="protein sequence ID" value="QEL17222.1"/>
    <property type="molecule type" value="Genomic_DNA"/>
</dbReference>
<evidence type="ECO:0000313" key="3">
    <source>
        <dbReference type="EMBL" id="QEL17222.1"/>
    </source>
</evidence>
<gene>
    <name evidence="3" type="ORF">PX52LOC_04205</name>
</gene>
<evidence type="ECO:0000256" key="1">
    <source>
        <dbReference type="SAM" id="MobiDB-lite"/>
    </source>
</evidence>
<dbReference type="RefSeq" id="WP_149111862.1">
    <property type="nucleotide sequence ID" value="NZ_CP042425.1"/>
</dbReference>